<evidence type="ECO:0000256" key="4">
    <source>
        <dbReference type="ARBA" id="ARBA00022777"/>
    </source>
</evidence>
<dbReference type="Gene3D" id="3.30.200.20">
    <property type="entry name" value="Phosphorylase Kinase, domain 1"/>
    <property type="match status" value="1"/>
</dbReference>
<reference evidence="11 12" key="1">
    <citation type="submission" date="2019-03" db="EMBL/GenBank/DDBJ databases">
        <title>Rhodosporidium diobovatum UCD-FST 08-225 genome sequencing, assembly, and annotation.</title>
        <authorList>
            <person name="Fakankun I.U."/>
            <person name="Fristensky B."/>
            <person name="Levin D.B."/>
        </authorList>
    </citation>
    <scope>NUCLEOTIDE SEQUENCE [LARGE SCALE GENOMIC DNA]</scope>
    <source>
        <strain evidence="11 12">UCD-FST 08-225</strain>
    </source>
</reference>
<keyword evidence="4 11" id="KW-0418">Kinase</keyword>
<dbReference type="GO" id="GO:0004674">
    <property type="term" value="F:protein serine/threonine kinase activity"/>
    <property type="evidence" value="ECO:0007669"/>
    <property type="project" value="UniProtKB-KW"/>
</dbReference>
<keyword evidence="1" id="KW-0723">Serine/threonine-protein kinase</keyword>
<evidence type="ECO:0000313" key="12">
    <source>
        <dbReference type="Proteomes" id="UP000311382"/>
    </source>
</evidence>
<keyword evidence="12" id="KW-1185">Reference proteome</keyword>
<evidence type="ECO:0000256" key="5">
    <source>
        <dbReference type="ARBA" id="ARBA00022840"/>
    </source>
</evidence>
<dbReference type="Gene3D" id="1.10.510.10">
    <property type="entry name" value="Transferase(Phosphotransferase) domain 1"/>
    <property type="match status" value="1"/>
</dbReference>
<dbReference type="AlphaFoldDB" id="A0A5C5G3F0"/>
<name>A0A5C5G3F0_9BASI</name>
<dbReference type="PANTHER" id="PTHR24350">
    <property type="entry name" value="SERINE/THREONINE-PROTEIN KINASE IAL-RELATED"/>
    <property type="match status" value="1"/>
</dbReference>
<feature type="binding site" evidence="7">
    <location>
        <begin position="184"/>
        <end position="185"/>
    </location>
    <ligand>
        <name>ATP</name>
        <dbReference type="ChEBI" id="CHEBI:30616"/>
    </ligand>
</feature>
<sequence length="416" mass="45002">MTDTGPVAPRLLSLPREEELAPLRRGDRVGDYVVERVLGTGSFSRVALARLAKGKDLEQRVLSPSHARAPSRDAGTDGGLVALKLLLKKTCEANERMRISVMREVEVLKNIQHPSLVSLSSSFSTPVYTALVLDYCPGGELFDFLADWHAQVSEGLARRMFGELCSAVGWMHEIGLVHRDIKLENILLTCRPFPCASPSSLLSSLPSPFVKLTDFGLSRFINPASPLLATRCGSEEYAAPELIMGKKYDGRQTDAWALGVVLFAIITGVMPFVESTDAAVVGPRGRKAYLLKIAKADYRWPGSLCLSRASSLSASTPAKPSHLSHGASASDSGVILPSLDAPPPPSARLVTPAVQVLVGRLLVRDPAKRATVRDVWEAEWMDGEGRPPRLRGTVKSQGGAAAMPEWSRRGSEFLDD</sequence>
<dbReference type="Pfam" id="PF00069">
    <property type="entry name" value="Pkinase"/>
    <property type="match status" value="1"/>
</dbReference>
<dbReference type="InterPro" id="IPR008271">
    <property type="entry name" value="Ser/Thr_kinase_AS"/>
</dbReference>
<proteinExistence type="predicted"/>
<dbReference type="EMBL" id="SOZI01000011">
    <property type="protein sequence ID" value="TNY23475.1"/>
    <property type="molecule type" value="Genomic_DNA"/>
</dbReference>
<dbReference type="STRING" id="5288.A0A5C5G3F0"/>
<evidence type="ECO:0000256" key="7">
    <source>
        <dbReference type="PIRSR" id="PIRSR630616-2"/>
    </source>
</evidence>
<dbReference type="OrthoDB" id="289250at2759"/>
<feature type="region of interest" description="Disordered" evidence="9">
    <location>
        <begin position="383"/>
        <end position="416"/>
    </location>
</feature>
<organism evidence="11 12">
    <name type="scientific">Rhodotorula diobovata</name>
    <dbReference type="NCBI Taxonomy" id="5288"/>
    <lineage>
        <taxon>Eukaryota</taxon>
        <taxon>Fungi</taxon>
        <taxon>Dikarya</taxon>
        <taxon>Basidiomycota</taxon>
        <taxon>Pucciniomycotina</taxon>
        <taxon>Microbotryomycetes</taxon>
        <taxon>Sporidiobolales</taxon>
        <taxon>Sporidiobolaceae</taxon>
        <taxon>Rhodotorula</taxon>
    </lineage>
</organism>
<evidence type="ECO:0000313" key="11">
    <source>
        <dbReference type="EMBL" id="TNY23475.1"/>
    </source>
</evidence>
<accession>A0A5C5G3F0</accession>
<dbReference type="Proteomes" id="UP000311382">
    <property type="component" value="Unassembled WGS sequence"/>
</dbReference>
<dbReference type="GO" id="GO:0005524">
    <property type="term" value="F:ATP binding"/>
    <property type="evidence" value="ECO:0007669"/>
    <property type="project" value="UniProtKB-KW"/>
</dbReference>
<dbReference type="InterPro" id="IPR030616">
    <property type="entry name" value="Aur-like"/>
</dbReference>
<dbReference type="InterPro" id="IPR000719">
    <property type="entry name" value="Prot_kinase_dom"/>
</dbReference>
<feature type="compositionally biased region" description="Basic and acidic residues" evidence="9">
    <location>
        <begin position="406"/>
        <end position="416"/>
    </location>
</feature>
<feature type="active site" description="Proton acceptor" evidence="6">
    <location>
        <position position="180"/>
    </location>
</feature>
<dbReference type="SMART" id="SM00220">
    <property type="entry name" value="S_TKc"/>
    <property type="match status" value="1"/>
</dbReference>
<evidence type="ECO:0000256" key="1">
    <source>
        <dbReference type="ARBA" id="ARBA00022527"/>
    </source>
</evidence>
<evidence type="ECO:0000256" key="2">
    <source>
        <dbReference type="ARBA" id="ARBA00022679"/>
    </source>
</evidence>
<dbReference type="PROSITE" id="PS00108">
    <property type="entry name" value="PROTEIN_KINASE_ST"/>
    <property type="match status" value="1"/>
</dbReference>
<feature type="cross-link" description="Glycyl lysine isopeptide (Lys-Gly) (interchain with G-Cter in SUMO2)" evidence="8">
    <location>
        <position position="182"/>
    </location>
</feature>
<dbReference type="PROSITE" id="PS50011">
    <property type="entry name" value="PROTEIN_KINASE_DOM"/>
    <property type="match status" value="1"/>
</dbReference>
<dbReference type="SUPFAM" id="SSF56112">
    <property type="entry name" value="Protein kinase-like (PK-like)"/>
    <property type="match status" value="1"/>
</dbReference>
<evidence type="ECO:0000256" key="9">
    <source>
        <dbReference type="SAM" id="MobiDB-lite"/>
    </source>
</evidence>
<keyword evidence="3 7" id="KW-0547">Nucleotide-binding</keyword>
<evidence type="ECO:0000256" key="3">
    <source>
        <dbReference type="ARBA" id="ARBA00022741"/>
    </source>
</evidence>
<gene>
    <name evidence="11" type="ORF">DMC30DRAFT_347394</name>
</gene>
<evidence type="ECO:0000259" key="10">
    <source>
        <dbReference type="PROSITE" id="PS50011"/>
    </source>
</evidence>
<feature type="binding site" evidence="7">
    <location>
        <position position="214"/>
    </location>
    <ligand>
        <name>ATP</name>
        <dbReference type="ChEBI" id="CHEBI:30616"/>
    </ligand>
</feature>
<feature type="domain" description="Protein kinase" evidence="10">
    <location>
        <begin position="32"/>
        <end position="381"/>
    </location>
</feature>
<protein>
    <submittedName>
        <fullName evidence="11">Kinase-like domain-containing protein</fullName>
    </submittedName>
</protein>
<dbReference type="InterPro" id="IPR011009">
    <property type="entry name" value="Kinase-like_dom_sf"/>
</dbReference>
<comment type="caution">
    <text evidence="11">The sequence shown here is derived from an EMBL/GenBank/DDBJ whole genome shotgun (WGS) entry which is preliminary data.</text>
</comment>
<evidence type="ECO:0000256" key="6">
    <source>
        <dbReference type="PIRSR" id="PIRSR630616-1"/>
    </source>
</evidence>
<keyword evidence="2" id="KW-0808">Transferase</keyword>
<evidence type="ECO:0000256" key="8">
    <source>
        <dbReference type="PIRSR" id="PIRSR630616-3"/>
    </source>
</evidence>
<feature type="binding site" evidence="7">
    <location>
        <position position="84"/>
    </location>
    <ligand>
        <name>ATP</name>
        <dbReference type="ChEBI" id="CHEBI:30616"/>
    </ligand>
</feature>
<keyword evidence="5 7" id="KW-0067">ATP-binding</keyword>